<keyword evidence="9 13" id="KW-0408">Iron</keyword>
<keyword evidence="11" id="KW-0234">DNA repair</keyword>
<dbReference type="Gene3D" id="1.10.1670.10">
    <property type="entry name" value="Helix-hairpin-Helix base-excision DNA repair enzymes (C-terminal)"/>
    <property type="match status" value="1"/>
</dbReference>
<evidence type="ECO:0000259" key="14">
    <source>
        <dbReference type="SMART" id="SM00478"/>
    </source>
</evidence>
<keyword evidence="16" id="KW-1185">Reference proteome</keyword>
<evidence type="ECO:0000256" key="8">
    <source>
        <dbReference type="ARBA" id="ARBA00022801"/>
    </source>
</evidence>
<evidence type="ECO:0000256" key="9">
    <source>
        <dbReference type="ARBA" id="ARBA00023004"/>
    </source>
</evidence>
<dbReference type="PANTHER" id="PTHR42944:SF1">
    <property type="entry name" value="ADENINE DNA GLYCOSYLASE"/>
    <property type="match status" value="1"/>
</dbReference>
<evidence type="ECO:0000313" key="16">
    <source>
        <dbReference type="Proteomes" id="UP001314241"/>
    </source>
</evidence>
<dbReference type="Gene3D" id="3.90.79.10">
    <property type="entry name" value="Nucleoside Triphosphate Pyrophosphohydrolase"/>
    <property type="match status" value="1"/>
</dbReference>
<keyword evidence="6" id="KW-0479">Metal-binding</keyword>
<proteinExistence type="inferred from homology"/>
<evidence type="ECO:0000256" key="5">
    <source>
        <dbReference type="ARBA" id="ARBA00022485"/>
    </source>
</evidence>
<dbReference type="InterPro" id="IPR005760">
    <property type="entry name" value="A/G_AdeGlyc_MutY"/>
</dbReference>
<dbReference type="SUPFAM" id="SSF55811">
    <property type="entry name" value="Nudix"/>
    <property type="match status" value="1"/>
</dbReference>
<evidence type="ECO:0000256" key="11">
    <source>
        <dbReference type="ARBA" id="ARBA00023204"/>
    </source>
</evidence>
<dbReference type="SUPFAM" id="SSF48150">
    <property type="entry name" value="DNA-glycosylase"/>
    <property type="match status" value="1"/>
</dbReference>
<dbReference type="Pfam" id="PF00633">
    <property type="entry name" value="HHH"/>
    <property type="match status" value="1"/>
</dbReference>
<keyword evidence="10" id="KW-0411">Iron-sulfur</keyword>
<dbReference type="InterPro" id="IPR023170">
    <property type="entry name" value="HhH_base_excis_C"/>
</dbReference>
<dbReference type="SMART" id="SM00478">
    <property type="entry name" value="ENDO3c"/>
    <property type="match status" value="1"/>
</dbReference>
<keyword evidence="7 13" id="KW-0227">DNA damage</keyword>
<dbReference type="RefSeq" id="WP_349642316.1">
    <property type="nucleotide sequence ID" value="NZ_CAWVOH010000003.1"/>
</dbReference>
<protein>
    <recommendedName>
        <fullName evidence="4 13">Adenine DNA glycosylase</fullName>
        <ecNumber evidence="3 13">3.2.2.31</ecNumber>
    </recommendedName>
</protein>
<dbReference type="InterPro" id="IPR044298">
    <property type="entry name" value="MIG/MutY"/>
</dbReference>
<gene>
    <name evidence="15" type="ORF">R54876_GBNLAHCA_01345</name>
</gene>
<dbReference type="Proteomes" id="UP001314241">
    <property type="component" value="Unassembled WGS sequence"/>
</dbReference>
<evidence type="ECO:0000256" key="1">
    <source>
        <dbReference type="ARBA" id="ARBA00000843"/>
    </source>
</evidence>
<dbReference type="CDD" id="cd03431">
    <property type="entry name" value="NUDIX_DNA_Glycosylase_C-MutY"/>
    <property type="match status" value="1"/>
</dbReference>
<sequence length="346" mass="39771">MEEWTDKEIQGFRKALLDWYDQEGRHDLPWRKKRDAYGTLVSELMLQQTRVDTVVDYYNRFMEALPTVEALAAAPEDQVLKLWEGLGYYSRARNLQKAAKYVVNDLHGNWPQSSDDLAELPGVGPYTAAAIASMAFGEVVPALDGNMYRVFSRLLEIDADIAQPKSRKIFYQAVAPIVDPEQPGDFNQAIMDLGSSYMKTKNPDTLHSPVKEYNAAYRDGIEEQFPVKSKKAKPVKVLYQAQVTRRGEKLLFEKRPAEGLLANFWTFPLKEINSVEDLAGEQLHIKPVVHVFSHRRWEIWLTAIDQAEPKENQRFFSPEEWQALSLPKVQHKLIDKLHEVDDVSEH</sequence>
<dbReference type="InterPro" id="IPR015797">
    <property type="entry name" value="NUDIX_hydrolase-like_dom_sf"/>
</dbReference>
<feature type="domain" description="HhH-GPD" evidence="14">
    <location>
        <begin position="45"/>
        <end position="196"/>
    </location>
</feature>
<comment type="cofactor">
    <cofactor evidence="13">
        <name>[4Fe-4S] cluster</name>
        <dbReference type="ChEBI" id="CHEBI:49883"/>
    </cofactor>
    <text evidence="13">Binds 1 [4Fe-4S] cluster.</text>
</comment>
<reference evidence="15 16" key="1">
    <citation type="submission" date="2024-01" db="EMBL/GenBank/DDBJ databases">
        <authorList>
            <person name="Botero Cardona J."/>
        </authorList>
    </citation>
    <scope>NUCLEOTIDE SEQUENCE [LARGE SCALE GENOMIC DNA]</scope>
    <source>
        <strain evidence="15 16">LMG 33000</strain>
    </source>
</reference>
<dbReference type="PANTHER" id="PTHR42944">
    <property type="entry name" value="ADENINE DNA GLYCOSYLASE"/>
    <property type="match status" value="1"/>
</dbReference>
<dbReference type="Pfam" id="PF00730">
    <property type="entry name" value="HhH-GPD"/>
    <property type="match status" value="1"/>
</dbReference>
<evidence type="ECO:0000256" key="12">
    <source>
        <dbReference type="ARBA" id="ARBA00023295"/>
    </source>
</evidence>
<keyword evidence="5" id="KW-0004">4Fe-4S</keyword>
<evidence type="ECO:0000313" key="15">
    <source>
        <dbReference type="EMBL" id="CAK8054768.1"/>
    </source>
</evidence>
<organism evidence="15 16">
    <name type="scientific">Eupransor demetentiae</name>
    <dbReference type="NCBI Taxonomy" id="3109584"/>
    <lineage>
        <taxon>Bacteria</taxon>
        <taxon>Bacillati</taxon>
        <taxon>Bacillota</taxon>
        <taxon>Bacilli</taxon>
        <taxon>Lactobacillales</taxon>
        <taxon>Lactobacillaceae</taxon>
        <taxon>Eupransor</taxon>
    </lineage>
</organism>
<accession>A0ABP0EU13</accession>
<evidence type="ECO:0000256" key="3">
    <source>
        <dbReference type="ARBA" id="ARBA00012045"/>
    </source>
</evidence>
<dbReference type="NCBIfam" id="TIGR01084">
    <property type="entry name" value="mutY"/>
    <property type="match status" value="1"/>
</dbReference>
<evidence type="ECO:0000256" key="13">
    <source>
        <dbReference type="RuleBase" id="RU365096"/>
    </source>
</evidence>
<evidence type="ECO:0000256" key="6">
    <source>
        <dbReference type="ARBA" id="ARBA00022723"/>
    </source>
</evidence>
<dbReference type="InterPro" id="IPR003265">
    <property type="entry name" value="HhH-GPD_domain"/>
</dbReference>
<evidence type="ECO:0000256" key="10">
    <source>
        <dbReference type="ARBA" id="ARBA00023014"/>
    </source>
</evidence>
<evidence type="ECO:0000256" key="4">
    <source>
        <dbReference type="ARBA" id="ARBA00022023"/>
    </source>
</evidence>
<keyword evidence="12 13" id="KW-0326">Glycosidase</keyword>
<comment type="similarity">
    <text evidence="2 13">Belongs to the Nth/MutY family.</text>
</comment>
<keyword evidence="8" id="KW-0378">Hydrolase</keyword>
<evidence type="ECO:0000256" key="7">
    <source>
        <dbReference type="ARBA" id="ARBA00022763"/>
    </source>
</evidence>
<dbReference type="InterPro" id="IPR000445">
    <property type="entry name" value="HhH_motif"/>
</dbReference>
<evidence type="ECO:0000256" key="2">
    <source>
        <dbReference type="ARBA" id="ARBA00008343"/>
    </source>
</evidence>
<name>A0ABP0EU13_9LACO</name>
<comment type="caution">
    <text evidence="15">The sequence shown here is derived from an EMBL/GenBank/DDBJ whole genome shotgun (WGS) entry which is preliminary data.</text>
</comment>
<dbReference type="EC" id="3.2.2.31" evidence="3 13"/>
<dbReference type="InterPro" id="IPR029119">
    <property type="entry name" value="MutY_C"/>
</dbReference>
<dbReference type="Pfam" id="PF14815">
    <property type="entry name" value="NUDIX_4"/>
    <property type="match status" value="1"/>
</dbReference>
<comment type="catalytic activity">
    <reaction evidence="1 13">
        <text>Hydrolyzes free adenine bases from 7,8-dihydro-8-oxoguanine:adenine mismatched double-stranded DNA, leaving an apurinic site.</text>
        <dbReference type="EC" id="3.2.2.31"/>
    </reaction>
</comment>
<comment type="function">
    <text evidence="13">Adenine glycosylase active on G-A mispairs.</text>
</comment>
<dbReference type="EMBL" id="CAWVOH010000003">
    <property type="protein sequence ID" value="CAK8054768.1"/>
    <property type="molecule type" value="Genomic_DNA"/>
</dbReference>
<dbReference type="InterPro" id="IPR011257">
    <property type="entry name" value="DNA_glycosylase"/>
</dbReference>
<dbReference type="Gene3D" id="1.10.340.30">
    <property type="entry name" value="Hypothetical protein, domain 2"/>
    <property type="match status" value="1"/>
</dbReference>
<dbReference type="CDD" id="cd00056">
    <property type="entry name" value="ENDO3c"/>
    <property type="match status" value="1"/>
</dbReference>